<keyword evidence="2" id="KW-1185">Reference proteome</keyword>
<gene>
    <name evidence="1" type="ORF">EIN_344400</name>
</gene>
<dbReference type="GeneID" id="14887482"/>
<dbReference type="Proteomes" id="UP000014680">
    <property type="component" value="Unassembled WGS sequence"/>
</dbReference>
<dbReference type="AlphaFoldDB" id="A0A0A1U6L4"/>
<protein>
    <submittedName>
        <fullName evidence="1">Uncharacterized protein</fullName>
    </submittedName>
</protein>
<organism evidence="1 2">
    <name type="scientific">Entamoeba invadens IP1</name>
    <dbReference type="NCBI Taxonomy" id="370355"/>
    <lineage>
        <taxon>Eukaryota</taxon>
        <taxon>Amoebozoa</taxon>
        <taxon>Evosea</taxon>
        <taxon>Archamoebae</taxon>
        <taxon>Mastigamoebida</taxon>
        <taxon>Entamoebidae</taxon>
        <taxon>Entamoeba</taxon>
    </lineage>
</organism>
<name>A0A0A1U6L4_ENTIV</name>
<sequence>MSINNFHRLCTLATENALQKNRLTQQVKKTFINSKGRLCIIDLTEESEPKNPQKFQQPVHQKNPVKIGTRLEPVPTKTIEPQTTEVSKYVLEAYKDDLSLFQQTFGNFPFETNTIKGELRVFLKTYCNTFSDGFINVFSGVFLDNLVKKGRCVECWADELKMNLTHQVLLTVANLFLKYLEPRFKPFVDGIYLVDYSREFIKAINTKGFNAHAFVRKLPYMAEWSVVCDFTLLKILATCGIDLKLIMENKVIGYQLFTLQLTKTQQISFIVNRISELKVALCE</sequence>
<dbReference type="RefSeq" id="XP_004255271.1">
    <property type="nucleotide sequence ID" value="XM_004255223.1"/>
</dbReference>
<dbReference type="VEuPathDB" id="AmoebaDB:EIN_344400"/>
<proteinExistence type="predicted"/>
<dbReference type="KEGG" id="eiv:EIN_344400"/>
<evidence type="ECO:0000313" key="2">
    <source>
        <dbReference type="Proteomes" id="UP000014680"/>
    </source>
</evidence>
<dbReference type="EMBL" id="KB206755">
    <property type="protein sequence ID" value="ELP88500.1"/>
    <property type="molecule type" value="Genomic_DNA"/>
</dbReference>
<evidence type="ECO:0000313" key="1">
    <source>
        <dbReference type="EMBL" id="ELP88500.1"/>
    </source>
</evidence>
<accession>A0A0A1U6L4</accession>
<reference evidence="1 2" key="1">
    <citation type="submission" date="2012-10" db="EMBL/GenBank/DDBJ databases">
        <authorList>
            <person name="Zafar N."/>
            <person name="Inman J."/>
            <person name="Hall N."/>
            <person name="Lorenzi H."/>
            <person name="Caler E."/>
        </authorList>
    </citation>
    <scope>NUCLEOTIDE SEQUENCE [LARGE SCALE GENOMIC DNA]</scope>
    <source>
        <strain evidence="1 2">IP1</strain>
    </source>
</reference>